<accession>A0ABU9MWM1</accession>
<dbReference type="SUPFAM" id="SSF53383">
    <property type="entry name" value="PLP-dependent transferases"/>
    <property type="match status" value="1"/>
</dbReference>
<name>A0ABU9MWM1_9GAMM</name>
<evidence type="ECO:0000256" key="1">
    <source>
        <dbReference type="ARBA" id="ARBA00001933"/>
    </source>
</evidence>
<dbReference type="InterPro" id="IPR015424">
    <property type="entry name" value="PyrdxlP-dep_Trfase"/>
</dbReference>
<keyword evidence="2 5" id="KW-0808">Transferase</keyword>
<keyword evidence="3" id="KW-0663">Pyridoxal phosphate</keyword>
<dbReference type="InterPro" id="IPR015421">
    <property type="entry name" value="PyrdxlP-dep_Trfase_major"/>
</dbReference>
<dbReference type="InterPro" id="IPR050087">
    <property type="entry name" value="AON_synthase_class-II"/>
</dbReference>
<gene>
    <name evidence="5" type="ORF">WCN91_07280</name>
</gene>
<sequence length="379" mass="41460">MAFDYINDALETRRQQHLLRRRVLVEEVSAHSIRVAGKDYLNFASNDYLALGDLPLSGLDARSGAHSSPLVTGYQRCHQALEQRFCDLLGYQAAMLFPSGFSANISVLKALFAENNDGLIVQDKLNHASLIDGGLQANAAMQRFNHNNISHLKARLSKSKAKNKLVVSEGVFSMDGDCAPVADIHALCRAHDAWFMLDDAHGFGVLGNGLGTAYGETDTERARPDILVITFGKALASNGAVVLAPTPVIELLLQSNRDYIYSTAVSPMQCAVTDQRLTQLLDAHAERQQLAGNIAYFRERCAQASLALMDSQTPIQPLIVGDSESALQMQNDLREQGIWLSAIRPPTVAHNTARLRITLTAAHQKQDIDTLVKALESCR</sequence>
<evidence type="ECO:0000313" key="6">
    <source>
        <dbReference type="Proteomes" id="UP001447008"/>
    </source>
</evidence>
<dbReference type="Gene3D" id="3.40.640.10">
    <property type="entry name" value="Type I PLP-dependent aspartate aminotransferase-like (Major domain)"/>
    <property type="match status" value="1"/>
</dbReference>
<keyword evidence="6" id="KW-1185">Reference proteome</keyword>
<dbReference type="EC" id="2.3.1.47" evidence="5"/>
<proteinExistence type="predicted"/>
<evidence type="ECO:0000256" key="2">
    <source>
        <dbReference type="ARBA" id="ARBA00022679"/>
    </source>
</evidence>
<dbReference type="Gene3D" id="3.90.1150.10">
    <property type="entry name" value="Aspartate Aminotransferase, domain 1"/>
    <property type="match status" value="1"/>
</dbReference>
<evidence type="ECO:0000313" key="5">
    <source>
        <dbReference type="EMBL" id="MEM0515231.1"/>
    </source>
</evidence>
<dbReference type="Proteomes" id="UP001447008">
    <property type="component" value="Unassembled WGS sequence"/>
</dbReference>
<dbReference type="PANTHER" id="PTHR13693:SF100">
    <property type="entry name" value="8-AMINO-7-OXONONANOATE SYNTHASE"/>
    <property type="match status" value="1"/>
</dbReference>
<evidence type="ECO:0000256" key="3">
    <source>
        <dbReference type="ARBA" id="ARBA00022898"/>
    </source>
</evidence>
<dbReference type="EMBL" id="JBCGCU010000006">
    <property type="protein sequence ID" value="MEM0515231.1"/>
    <property type="molecule type" value="Genomic_DNA"/>
</dbReference>
<dbReference type="RefSeq" id="WP_342677710.1">
    <property type="nucleotide sequence ID" value="NZ_JBCGCU010000006.1"/>
</dbReference>
<dbReference type="InterPro" id="IPR004839">
    <property type="entry name" value="Aminotransferase_I/II_large"/>
</dbReference>
<dbReference type="Pfam" id="PF00155">
    <property type="entry name" value="Aminotran_1_2"/>
    <property type="match status" value="1"/>
</dbReference>
<comment type="caution">
    <text evidence="5">The sequence shown here is derived from an EMBL/GenBank/DDBJ whole genome shotgun (WGS) entry which is preliminary data.</text>
</comment>
<comment type="cofactor">
    <cofactor evidence="1">
        <name>pyridoxal 5'-phosphate</name>
        <dbReference type="ChEBI" id="CHEBI:597326"/>
    </cofactor>
</comment>
<dbReference type="GO" id="GO:0008710">
    <property type="term" value="F:8-amino-7-oxononanoate synthase activity"/>
    <property type="evidence" value="ECO:0007669"/>
    <property type="project" value="UniProtKB-EC"/>
</dbReference>
<protein>
    <submittedName>
        <fullName evidence="5">8-amino-7-oxononanoate synthase</fullName>
        <ecNumber evidence="5">2.3.1.47</ecNumber>
    </submittedName>
</protein>
<dbReference type="InterPro" id="IPR015422">
    <property type="entry name" value="PyrdxlP-dep_Trfase_small"/>
</dbReference>
<dbReference type="PANTHER" id="PTHR13693">
    <property type="entry name" value="CLASS II AMINOTRANSFERASE/8-AMINO-7-OXONONANOATE SYNTHASE"/>
    <property type="match status" value="1"/>
</dbReference>
<reference evidence="5 6" key="1">
    <citation type="submission" date="2024-03" db="EMBL/GenBank/DDBJ databases">
        <title>Pseudoalteromonas qingdaonensis sp. nov., isolated from the intestines of marine benthic organisms.</title>
        <authorList>
            <person name="Lin X."/>
            <person name="Fang S."/>
            <person name="Hu X."/>
        </authorList>
    </citation>
    <scope>NUCLEOTIDE SEQUENCE [LARGE SCALE GENOMIC DNA]</scope>
    <source>
        <strain evidence="5 6">YIC-827</strain>
    </source>
</reference>
<evidence type="ECO:0000259" key="4">
    <source>
        <dbReference type="Pfam" id="PF00155"/>
    </source>
</evidence>
<feature type="domain" description="Aminotransferase class I/classII large" evidence="4">
    <location>
        <begin position="39"/>
        <end position="375"/>
    </location>
</feature>
<organism evidence="5 6">
    <name type="scientific">Pseudoalteromonas qingdaonensis</name>
    <dbReference type="NCBI Taxonomy" id="3131913"/>
    <lineage>
        <taxon>Bacteria</taxon>
        <taxon>Pseudomonadati</taxon>
        <taxon>Pseudomonadota</taxon>
        <taxon>Gammaproteobacteria</taxon>
        <taxon>Alteromonadales</taxon>
        <taxon>Pseudoalteromonadaceae</taxon>
        <taxon>Pseudoalteromonas</taxon>
    </lineage>
</organism>
<keyword evidence="5" id="KW-0012">Acyltransferase</keyword>